<name>A0A0F5PPE3_9THEO</name>
<accession>A0A0F5PPE3</accession>
<protein>
    <submittedName>
        <fullName evidence="1">Uncharacterized protein</fullName>
    </submittedName>
</protein>
<comment type="caution">
    <text evidence="1">The sequence shown here is derived from an EMBL/GenBank/DDBJ whole genome shotgun (WGS) entry which is preliminary data.</text>
</comment>
<dbReference type="AlphaFoldDB" id="A0A0F5PPE3"/>
<gene>
    <name evidence="1" type="ORF">CDSM653_00745</name>
</gene>
<organism evidence="1 2">
    <name type="scientific">Caldanaerobacter subterraneus subsp. pacificus DSM 12653</name>
    <dbReference type="NCBI Taxonomy" id="391606"/>
    <lineage>
        <taxon>Bacteria</taxon>
        <taxon>Bacillati</taxon>
        <taxon>Bacillota</taxon>
        <taxon>Clostridia</taxon>
        <taxon>Thermoanaerobacterales</taxon>
        <taxon>Thermoanaerobacteraceae</taxon>
        <taxon>Caldanaerobacter</taxon>
    </lineage>
</organism>
<reference evidence="1 2" key="1">
    <citation type="submission" date="2008-07" db="EMBL/GenBank/DDBJ databases">
        <authorList>
            <person name="Gonzalez J."/>
            <person name="Sokolova T."/>
            <person name="Ferriera S."/>
            <person name="Johnson J."/>
            <person name="Kravitz S."/>
            <person name="Beeson K."/>
            <person name="Sutton G."/>
            <person name="Rogers Y.-H."/>
            <person name="Friedman R."/>
            <person name="Frazier M."/>
            <person name="Venter J.C."/>
        </authorList>
    </citation>
    <scope>NUCLEOTIDE SEQUENCE [LARGE SCALE GENOMIC DNA]</scope>
    <source>
        <strain evidence="1 2">DSM 12653</strain>
    </source>
</reference>
<reference evidence="2" key="3">
    <citation type="submission" date="2015-02" db="EMBL/GenBank/DDBJ databases">
        <title>Genome analysis of three genomes within the thermophilic hydrogenogenic bacterial species Caldanaerobacter subterraneus.</title>
        <authorList>
            <person name="Sant'Anna F.H."/>
            <person name="Lebedinsky A."/>
            <person name="Sokolova T."/>
            <person name="Robb F.T."/>
            <person name="Gonzalez J.M."/>
        </authorList>
    </citation>
    <scope>NUCLEOTIDE SEQUENCE [LARGE SCALE GENOMIC DNA]</scope>
    <source>
        <strain evidence="2">DSM 12653</strain>
    </source>
</reference>
<evidence type="ECO:0000313" key="1">
    <source>
        <dbReference type="EMBL" id="KKC30266.1"/>
    </source>
</evidence>
<evidence type="ECO:0000313" key="2">
    <source>
        <dbReference type="Proteomes" id="UP000010146"/>
    </source>
</evidence>
<proteinExistence type="predicted"/>
<dbReference type="EMBL" id="ABXP02000042">
    <property type="protein sequence ID" value="KKC30266.1"/>
    <property type="molecule type" value="Genomic_DNA"/>
</dbReference>
<sequence length="47" mass="5507">MENNCKNIEEENTIKRIEAASLLFGIIKMCEILFKCLKKQQKYEKAA</sequence>
<dbReference type="Proteomes" id="UP000010146">
    <property type="component" value="Unassembled WGS sequence"/>
</dbReference>
<reference evidence="1 2" key="2">
    <citation type="journal article" date="2015" name="BMC Genomics">
        <title>Analysis of three genomes within the thermophilic bacterial species Caldanaerobacter subterraneus with a focus on carbon monoxide dehydrogenase evolution and hydrolase diversity.</title>
        <authorList>
            <person name="Sant'Anna F.H."/>
            <person name="Lebedinsky A.V."/>
            <person name="Sokolova T.G."/>
            <person name="Robb F.T."/>
            <person name="Gonzalez J.M."/>
        </authorList>
    </citation>
    <scope>NUCLEOTIDE SEQUENCE [LARGE SCALE GENOMIC DNA]</scope>
    <source>
        <strain evidence="1 2">DSM 12653</strain>
    </source>
</reference>